<feature type="coiled-coil region" evidence="1">
    <location>
        <begin position="555"/>
        <end position="582"/>
    </location>
</feature>
<sequence length="593" mass="67486">MIPTYNKFRIGAVETGARGKPGKSVYEIWLESGNKGTTEDFLKAMRGVEGKQGRPGIKGENAYEIWKKQPGNEGKTEQDFLNSMKGDKGDKGDKGGMYVPSISSDGVLSWSNDSNLENPQPFNISDLILNEVKESRIDTTGKTFSKLKERLDSDFKKLSEFIKNNDTKDEVVQARTATTGENFMSLDDRIDHEVMRLREKIEVTMLEQEDKERHDISNTIEGMSSDMVIKGKTIKLDNSEIKSFGQEENKISILSSGKNIFNIKNFKISQGSVYGYMELDKTISKYTLSIKEKDADVDITDIYFGFSETGIDATLGTNWIIENGKKIKDSLTATSKFLSVYPNSKESLEKIFKKYNIQLEAGTQTSPYQPYECDKKDILLSELGFDEGLRGLNTTVYDELNDIENVVIKRIEKYVFTGNEDISINDERTETISFRYLNNSHETSWIDTDNLLCSSLPSIGQKIYESDFEGTASDKIGFIFRINKTKLITPDISGFKTWLKNNPTTVYYKLAEPIETPLNENINVKTFNDKTYVNFENSINGTSSFKVPVNTNKLINDLKFEKEDLKEKFNNLTTEFEKFKTLMIQTLPYKEEE</sequence>
<accession>A0A343X846</accession>
<gene>
    <name evidence="2" type="ORF">CPS2_15</name>
</gene>
<dbReference type="Proteomes" id="UP000258330">
    <property type="component" value="Segment"/>
</dbReference>
<dbReference type="EMBL" id="MH248069">
    <property type="protein sequence ID" value="AWG96522.1"/>
    <property type="molecule type" value="Genomic_DNA"/>
</dbReference>
<evidence type="ECO:0000313" key="2">
    <source>
        <dbReference type="EMBL" id="AWG96522.1"/>
    </source>
</evidence>
<organism evidence="2 3">
    <name type="scientific">Clostridium phage CPS2</name>
    <dbReference type="NCBI Taxonomy" id="2175605"/>
    <lineage>
        <taxon>Viruses</taxon>
        <taxon>Duplodnaviria</taxon>
        <taxon>Heunggongvirae</taxon>
        <taxon>Uroviricota</taxon>
        <taxon>Caudoviricetes</taxon>
        <taxon>Guelinviridae</taxon>
        <taxon>Brucesealvirus</taxon>
        <taxon>Brucesealvirus CPS2</taxon>
    </lineage>
</organism>
<evidence type="ECO:0000313" key="3">
    <source>
        <dbReference type="Proteomes" id="UP000258330"/>
    </source>
</evidence>
<keyword evidence="3" id="KW-1185">Reference proteome</keyword>
<name>A0A343X846_9CAUD</name>
<proteinExistence type="predicted"/>
<evidence type="ECO:0000256" key="1">
    <source>
        <dbReference type="SAM" id="Coils"/>
    </source>
</evidence>
<reference evidence="2 3" key="1">
    <citation type="journal article" date="2018" name="Viruses">
        <title>Clostridium perfringens Virulent Bacteriophage CPS2 and Its Thermostable Endolysin LysCPS2.</title>
        <authorList>
            <person name="Ha E."/>
            <person name="Son B."/>
            <person name="Ryu S."/>
        </authorList>
    </citation>
    <scope>NUCLEOTIDE SEQUENCE [LARGE SCALE GENOMIC DNA]</scope>
</reference>
<protein>
    <submittedName>
        <fullName evidence="2">Virion structure protein</fullName>
    </submittedName>
</protein>
<keyword evidence="1" id="KW-0175">Coiled coil</keyword>